<dbReference type="GeneID" id="97204901"/>
<dbReference type="EMBL" id="JAKNGE010000011">
    <property type="protein sequence ID" value="MCG4745965.1"/>
    <property type="molecule type" value="Genomic_DNA"/>
</dbReference>
<keyword evidence="1 2" id="KW-0238">DNA-binding</keyword>
<dbReference type="GO" id="GO:0003677">
    <property type="term" value="F:DNA binding"/>
    <property type="evidence" value="ECO:0007669"/>
    <property type="project" value="UniProtKB-UniRule"/>
</dbReference>
<dbReference type="InterPro" id="IPR050109">
    <property type="entry name" value="HTH-type_TetR-like_transc_reg"/>
</dbReference>
<sequence length="203" mass="23537">MKKEEKTELTRKRILAAAMKEFGENGYQGASLNRICDIGIPKGLLYHNFENRDALYLACLEQSFATFTGFLREDGLGFGLQHYMDTRLHFFKSHPWEARLFFEAILQPPLQLKDQVRALKKDFDALNSELYDRLLTRLTLRPGITRKEAKQYFSLMQDMVNCYLCSPSYQSVDFDEILAAHEDNLAKLLDYMLYGIAEREAGL</sequence>
<dbReference type="RefSeq" id="WP_117555628.1">
    <property type="nucleotide sequence ID" value="NZ_BAABZL010000001.1"/>
</dbReference>
<evidence type="ECO:0000256" key="1">
    <source>
        <dbReference type="ARBA" id="ARBA00023125"/>
    </source>
</evidence>
<feature type="domain" description="HTH tetR-type" evidence="3">
    <location>
        <begin position="8"/>
        <end position="67"/>
    </location>
</feature>
<evidence type="ECO:0000313" key="4">
    <source>
        <dbReference type="EMBL" id="MCG4745965.1"/>
    </source>
</evidence>
<gene>
    <name evidence="4" type="ORF">L0N08_11120</name>
</gene>
<feature type="DNA-binding region" description="H-T-H motif" evidence="2">
    <location>
        <begin position="30"/>
        <end position="49"/>
    </location>
</feature>
<organism evidence="4 5">
    <name type="scientific">Enterocloster aldenensis</name>
    <dbReference type="NCBI Taxonomy" id="358742"/>
    <lineage>
        <taxon>Bacteria</taxon>
        <taxon>Bacillati</taxon>
        <taxon>Bacillota</taxon>
        <taxon>Clostridia</taxon>
        <taxon>Lachnospirales</taxon>
        <taxon>Lachnospiraceae</taxon>
        <taxon>Enterocloster</taxon>
    </lineage>
</organism>
<reference evidence="4" key="1">
    <citation type="submission" date="2022-01" db="EMBL/GenBank/DDBJ databases">
        <title>Collection of gut derived symbiotic bacterial strains cultured from healthy donors.</title>
        <authorList>
            <person name="Lin H."/>
            <person name="Kohout C."/>
            <person name="Waligurski E."/>
            <person name="Pamer E.G."/>
        </authorList>
    </citation>
    <scope>NUCLEOTIDE SEQUENCE</scope>
    <source>
        <strain evidence="4">DFI.6.55</strain>
    </source>
</reference>
<evidence type="ECO:0000259" key="3">
    <source>
        <dbReference type="PROSITE" id="PS50977"/>
    </source>
</evidence>
<dbReference type="PANTHER" id="PTHR30328:SF54">
    <property type="entry name" value="HTH-TYPE TRANSCRIPTIONAL REPRESSOR SCO4008"/>
    <property type="match status" value="1"/>
</dbReference>
<dbReference type="SUPFAM" id="SSF46689">
    <property type="entry name" value="Homeodomain-like"/>
    <property type="match status" value="1"/>
</dbReference>
<comment type="caution">
    <text evidence="4">The sequence shown here is derived from an EMBL/GenBank/DDBJ whole genome shotgun (WGS) entry which is preliminary data.</text>
</comment>
<dbReference type="Gene3D" id="1.10.357.10">
    <property type="entry name" value="Tetracycline Repressor, domain 2"/>
    <property type="match status" value="1"/>
</dbReference>
<dbReference type="InterPro" id="IPR009057">
    <property type="entry name" value="Homeodomain-like_sf"/>
</dbReference>
<dbReference type="GO" id="GO:0006355">
    <property type="term" value="P:regulation of DNA-templated transcription"/>
    <property type="evidence" value="ECO:0007669"/>
    <property type="project" value="UniProtKB-ARBA"/>
</dbReference>
<dbReference type="InterPro" id="IPR036271">
    <property type="entry name" value="Tet_transcr_reg_TetR-rel_C_sf"/>
</dbReference>
<dbReference type="Pfam" id="PF00440">
    <property type="entry name" value="TetR_N"/>
    <property type="match status" value="1"/>
</dbReference>
<dbReference type="SUPFAM" id="SSF48498">
    <property type="entry name" value="Tetracyclin repressor-like, C-terminal domain"/>
    <property type="match status" value="1"/>
</dbReference>
<dbReference type="AlphaFoldDB" id="A0AAX1SPI3"/>
<dbReference type="InterPro" id="IPR001647">
    <property type="entry name" value="HTH_TetR"/>
</dbReference>
<dbReference type="PANTHER" id="PTHR30328">
    <property type="entry name" value="TRANSCRIPTIONAL REPRESSOR"/>
    <property type="match status" value="1"/>
</dbReference>
<evidence type="ECO:0000313" key="5">
    <source>
        <dbReference type="Proteomes" id="UP001299608"/>
    </source>
</evidence>
<dbReference type="PROSITE" id="PS50977">
    <property type="entry name" value="HTH_TETR_2"/>
    <property type="match status" value="1"/>
</dbReference>
<name>A0AAX1SPI3_9FIRM</name>
<proteinExistence type="predicted"/>
<accession>A0AAX1SPI3</accession>
<dbReference type="Proteomes" id="UP001299608">
    <property type="component" value="Unassembled WGS sequence"/>
</dbReference>
<evidence type="ECO:0000256" key="2">
    <source>
        <dbReference type="PROSITE-ProRule" id="PRU00335"/>
    </source>
</evidence>
<protein>
    <submittedName>
        <fullName evidence="4">TetR/AcrR family transcriptional regulator</fullName>
    </submittedName>
</protein>